<dbReference type="Gene3D" id="1.10.1740.10">
    <property type="match status" value="1"/>
</dbReference>
<evidence type="ECO:0000256" key="2">
    <source>
        <dbReference type="ARBA" id="ARBA00023015"/>
    </source>
</evidence>
<proteinExistence type="inferred from homology"/>
<feature type="region of interest" description="Disordered" evidence="6">
    <location>
        <begin position="1"/>
        <end position="27"/>
    </location>
</feature>
<dbReference type="CDD" id="cd06171">
    <property type="entry name" value="Sigma70_r4"/>
    <property type="match status" value="1"/>
</dbReference>
<accession>A0A455T718</accession>
<keyword evidence="2" id="KW-0805">Transcription regulation</keyword>
<comment type="similarity">
    <text evidence="1">Belongs to the sigma-70 factor family. ECF subfamily.</text>
</comment>
<protein>
    <recommendedName>
        <fullName evidence="10">RNA polymerase sigma factor</fullName>
    </recommendedName>
</protein>
<dbReference type="InterPro" id="IPR013324">
    <property type="entry name" value="RNA_pol_sigma_r3/r4-like"/>
</dbReference>
<dbReference type="NCBIfam" id="TIGR02937">
    <property type="entry name" value="sigma70-ECF"/>
    <property type="match status" value="1"/>
</dbReference>
<dbReference type="InterPro" id="IPR014284">
    <property type="entry name" value="RNA_pol_sigma-70_dom"/>
</dbReference>
<dbReference type="PANTHER" id="PTHR43133:SF62">
    <property type="entry name" value="RNA POLYMERASE SIGMA FACTOR SIGZ"/>
    <property type="match status" value="1"/>
</dbReference>
<dbReference type="SUPFAM" id="SSF88659">
    <property type="entry name" value="Sigma3 and sigma4 domains of RNA polymerase sigma factors"/>
    <property type="match status" value="1"/>
</dbReference>
<evidence type="ECO:0000256" key="5">
    <source>
        <dbReference type="ARBA" id="ARBA00023163"/>
    </source>
</evidence>
<evidence type="ECO:0008006" key="10">
    <source>
        <dbReference type="Google" id="ProtNLM"/>
    </source>
</evidence>
<dbReference type="Pfam" id="PF04542">
    <property type="entry name" value="Sigma70_r2"/>
    <property type="match status" value="1"/>
</dbReference>
<dbReference type="PANTHER" id="PTHR43133">
    <property type="entry name" value="RNA POLYMERASE ECF-TYPE SIGMA FACTO"/>
    <property type="match status" value="1"/>
</dbReference>
<sequence length="219" mass="24581">MSASGKKEGQGSGGQASGSGHRAAPPHIPVEELSDETLVRAISLGVVWALEMLYERYHRLLYSVTYRMVKDHQVAEDLLQEAFLAVWQNAGSYSSRMGSVQNWLISIMRHRAIDHLRRLRAHAELRGMPLEDAATSEEMISADAWDAVWRSVQGAQLRRALTLLSSEQRLVIELAYFQGWTHSEIARAYGLPLGTVKARMRLGLMRLRSILERLGTVES</sequence>
<dbReference type="EMBL" id="AP019377">
    <property type="protein sequence ID" value="BBH94985.1"/>
    <property type="molecule type" value="Genomic_DNA"/>
</dbReference>
<keyword evidence="3" id="KW-0731">Sigma factor</keyword>
<dbReference type="InterPro" id="IPR007630">
    <property type="entry name" value="RNA_pol_sigma70_r4"/>
</dbReference>
<evidence type="ECO:0000256" key="4">
    <source>
        <dbReference type="ARBA" id="ARBA00023125"/>
    </source>
</evidence>
<keyword evidence="4" id="KW-0238">DNA-binding</keyword>
<reference evidence="9" key="1">
    <citation type="submission" date="2018-12" db="EMBL/GenBank/DDBJ databases">
        <title>Novel natural products biosynthetic potential of the class Ktedonobacteria.</title>
        <authorList>
            <person name="Zheng Y."/>
            <person name="Saitou A."/>
            <person name="Wang C.M."/>
            <person name="Toyoda A."/>
            <person name="Minakuchi Y."/>
            <person name="Sekiguchi Y."/>
            <person name="Ueda K."/>
            <person name="Takano H."/>
            <person name="Sakai Y."/>
            <person name="Yokota A."/>
            <person name="Yabe S."/>
        </authorList>
    </citation>
    <scope>NUCLEOTIDE SEQUENCE</scope>
    <source>
        <strain evidence="9">A3-2</strain>
    </source>
</reference>
<dbReference type="GO" id="GO:0016987">
    <property type="term" value="F:sigma factor activity"/>
    <property type="evidence" value="ECO:0007669"/>
    <property type="project" value="UniProtKB-KW"/>
</dbReference>
<dbReference type="SUPFAM" id="SSF88946">
    <property type="entry name" value="Sigma2 domain of RNA polymerase sigma factors"/>
    <property type="match status" value="1"/>
</dbReference>
<keyword evidence="5" id="KW-0804">Transcription</keyword>
<evidence type="ECO:0000313" key="9">
    <source>
        <dbReference type="EMBL" id="BBH94985.1"/>
    </source>
</evidence>
<evidence type="ECO:0000259" key="8">
    <source>
        <dbReference type="Pfam" id="PF04545"/>
    </source>
</evidence>
<feature type="domain" description="RNA polymerase sigma-70 region 2" evidence="7">
    <location>
        <begin position="53"/>
        <end position="120"/>
    </location>
</feature>
<dbReference type="GO" id="GO:0006352">
    <property type="term" value="P:DNA-templated transcription initiation"/>
    <property type="evidence" value="ECO:0007669"/>
    <property type="project" value="InterPro"/>
</dbReference>
<dbReference type="InterPro" id="IPR013325">
    <property type="entry name" value="RNA_pol_sigma_r2"/>
</dbReference>
<dbReference type="GO" id="GO:0003677">
    <property type="term" value="F:DNA binding"/>
    <property type="evidence" value="ECO:0007669"/>
    <property type="project" value="UniProtKB-KW"/>
</dbReference>
<dbReference type="InterPro" id="IPR039425">
    <property type="entry name" value="RNA_pol_sigma-70-like"/>
</dbReference>
<dbReference type="AlphaFoldDB" id="A0A455T718"/>
<feature type="domain" description="RNA polymerase sigma-70 region 4" evidence="8">
    <location>
        <begin position="160"/>
        <end position="208"/>
    </location>
</feature>
<gene>
    <name evidence="9" type="ORF">KTA_31840</name>
</gene>
<dbReference type="InterPro" id="IPR007627">
    <property type="entry name" value="RNA_pol_sigma70_r2"/>
</dbReference>
<evidence type="ECO:0000256" key="1">
    <source>
        <dbReference type="ARBA" id="ARBA00010641"/>
    </source>
</evidence>
<evidence type="ECO:0000256" key="3">
    <source>
        <dbReference type="ARBA" id="ARBA00023082"/>
    </source>
</evidence>
<dbReference type="InterPro" id="IPR036388">
    <property type="entry name" value="WH-like_DNA-bd_sf"/>
</dbReference>
<dbReference type="Pfam" id="PF04545">
    <property type="entry name" value="Sigma70_r4"/>
    <property type="match status" value="1"/>
</dbReference>
<evidence type="ECO:0000256" key="6">
    <source>
        <dbReference type="SAM" id="MobiDB-lite"/>
    </source>
</evidence>
<name>A0A455T718_9CHLR</name>
<organism evidence="9">
    <name type="scientific">Thermogemmatispora argillosa</name>
    <dbReference type="NCBI Taxonomy" id="2045280"/>
    <lineage>
        <taxon>Bacteria</taxon>
        <taxon>Bacillati</taxon>
        <taxon>Chloroflexota</taxon>
        <taxon>Ktedonobacteria</taxon>
        <taxon>Thermogemmatisporales</taxon>
        <taxon>Thermogemmatisporaceae</taxon>
        <taxon>Thermogemmatispora</taxon>
    </lineage>
</organism>
<dbReference type="Gene3D" id="1.10.10.10">
    <property type="entry name" value="Winged helix-like DNA-binding domain superfamily/Winged helix DNA-binding domain"/>
    <property type="match status" value="1"/>
</dbReference>
<evidence type="ECO:0000259" key="7">
    <source>
        <dbReference type="Pfam" id="PF04542"/>
    </source>
</evidence>